<sequence length="254" mass="28203">MGPKPLDPLELPEVCRIGGSVEMVSWGLDLGWFESDGGGLVELMLSPEALFRAAMAEEYENRSCRGVLRLLRKWVCQLEEYLQLLLNVSDDHSHESVNHEALVEKVTAHHKDCYTTKWAAVHEDVLASFSAVWFSPLENAYLWITGWKPSMVFRLVDAVRVTRSPGGDENRRMVDLARLASRIKGGDLATTQMDGLVEGALKGLLGGLERVMKMANCVRSKMLKAVLEVLSLRQCVDILSAKSNASDLAEEMGE</sequence>
<feature type="domain" description="DOG1" evidence="1">
    <location>
        <begin position="64"/>
        <end position="254"/>
    </location>
</feature>
<protein>
    <recommendedName>
        <fullName evidence="1">DOG1 domain-containing protein</fullName>
    </recommendedName>
</protein>
<evidence type="ECO:0000259" key="1">
    <source>
        <dbReference type="PROSITE" id="PS51806"/>
    </source>
</evidence>
<evidence type="ECO:0000313" key="2">
    <source>
        <dbReference type="EMBL" id="CAK9152620.1"/>
    </source>
</evidence>
<dbReference type="PANTHER" id="PTHR46354">
    <property type="entry name" value="DOG1 DOMAIN-CONTAINING PROTEIN"/>
    <property type="match status" value="1"/>
</dbReference>
<comment type="caution">
    <text evidence="2">The sequence shown here is derived from an EMBL/GenBank/DDBJ whole genome shotgun (WGS) entry which is preliminary data.</text>
</comment>
<gene>
    <name evidence="2" type="ORF">ILEXP_LOCUS20846</name>
</gene>
<dbReference type="InterPro" id="IPR051886">
    <property type="entry name" value="Seed_Dev/Stress_Resp_Reg"/>
</dbReference>
<evidence type="ECO:0000313" key="3">
    <source>
        <dbReference type="Proteomes" id="UP001642360"/>
    </source>
</evidence>
<accession>A0ABC8S726</accession>
<proteinExistence type="predicted"/>
<dbReference type="AlphaFoldDB" id="A0ABC8S726"/>
<dbReference type="InterPro" id="IPR025422">
    <property type="entry name" value="TGA_domain"/>
</dbReference>
<reference evidence="2 3" key="1">
    <citation type="submission" date="2024-02" db="EMBL/GenBank/DDBJ databases">
        <authorList>
            <person name="Vignale AGUSTIN F."/>
            <person name="Sosa J E."/>
            <person name="Modenutti C."/>
        </authorList>
    </citation>
    <scope>NUCLEOTIDE SEQUENCE [LARGE SCALE GENOMIC DNA]</scope>
</reference>
<dbReference type="Pfam" id="PF14144">
    <property type="entry name" value="DOG1"/>
    <property type="match status" value="1"/>
</dbReference>
<dbReference type="Proteomes" id="UP001642360">
    <property type="component" value="Unassembled WGS sequence"/>
</dbReference>
<organism evidence="2 3">
    <name type="scientific">Ilex paraguariensis</name>
    <name type="common">yerba mate</name>
    <dbReference type="NCBI Taxonomy" id="185542"/>
    <lineage>
        <taxon>Eukaryota</taxon>
        <taxon>Viridiplantae</taxon>
        <taxon>Streptophyta</taxon>
        <taxon>Embryophyta</taxon>
        <taxon>Tracheophyta</taxon>
        <taxon>Spermatophyta</taxon>
        <taxon>Magnoliopsida</taxon>
        <taxon>eudicotyledons</taxon>
        <taxon>Gunneridae</taxon>
        <taxon>Pentapetalae</taxon>
        <taxon>asterids</taxon>
        <taxon>campanulids</taxon>
        <taxon>Aquifoliales</taxon>
        <taxon>Aquifoliaceae</taxon>
        <taxon>Ilex</taxon>
    </lineage>
</organism>
<keyword evidence="3" id="KW-1185">Reference proteome</keyword>
<dbReference type="PROSITE" id="PS51806">
    <property type="entry name" value="DOG1"/>
    <property type="match status" value="1"/>
</dbReference>
<name>A0ABC8S726_9AQUA</name>
<dbReference type="EMBL" id="CAUOFW020002280">
    <property type="protein sequence ID" value="CAK9152620.1"/>
    <property type="molecule type" value="Genomic_DNA"/>
</dbReference>
<dbReference type="PANTHER" id="PTHR46354:SF2">
    <property type="entry name" value="PROTEIN DOG1-LIKE 4"/>
    <property type="match status" value="1"/>
</dbReference>